<keyword evidence="3" id="KW-1185">Reference proteome</keyword>
<accession>A0A5D0CZX3</accession>
<keyword evidence="1" id="KW-0812">Transmembrane</keyword>
<evidence type="ECO:0000313" key="3">
    <source>
        <dbReference type="Proteomes" id="UP000325218"/>
    </source>
</evidence>
<feature type="transmembrane region" description="Helical" evidence="1">
    <location>
        <begin position="46"/>
        <end position="63"/>
    </location>
</feature>
<protein>
    <submittedName>
        <fullName evidence="2">Uncharacterized protein</fullName>
    </submittedName>
</protein>
<dbReference type="AlphaFoldDB" id="A0A5D0CZX3"/>
<organism evidence="2 3">
    <name type="scientific">Paenibacillus faecis</name>
    <dbReference type="NCBI Taxonomy" id="862114"/>
    <lineage>
        <taxon>Bacteria</taxon>
        <taxon>Bacillati</taxon>
        <taxon>Bacillota</taxon>
        <taxon>Bacilli</taxon>
        <taxon>Bacillales</taxon>
        <taxon>Paenibacillaceae</taxon>
        <taxon>Paenibacillus</taxon>
    </lineage>
</organism>
<name>A0A5D0CZX3_9BACL</name>
<sequence length="67" mass="7676">MDMFGGFDGPNRPHMNAVDEDVAKSRFKEKEQRLHRYGPPGFVRESVNLLIAVGVLVIVFYLIKWLA</sequence>
<reference evidence="2 3" key="1">
    <citation type="submission" date="2019-08" db="EMBL/GenBank/DDBJ databases">
        <title>Genome sequencing of Paenibacillus faecis DSM 23593(T).</title>
        <authorList>
            <person name="Kook J.-K."/>
            <person name="Park S.-N."/>
            <person name="Lim Y.K."/>
        </authorList>
    </citation>
    <scope>NUCLEOTIDE SEQUENCE [LARGE SCALE GENOMIC DNA]</scope>
    <source>
        <strain evidence="2 3">DSM 23593</strain>
    </source>
</reference>
<dbReference type="RefSeq" id="WP_148450447.1">
    <property type="nucleotide sequence ID" value="NZ_VSDO01000001.1"/>
</dbReference>
<comment type="caution">
    <text evidence="2">The sequence shown here is derived from an EMBL/GenBank/DDBJ whole genome shotgun (WGS) entry which is preliminary data.</text>
</comment>
<evidence type="ECO:0000256" key="1">
    <source>
        <dbReference type="SAM" id="Phobius"/>
    </source>
</evidence>
<keyword evidence="1" id="KW-0472">Membrane</keyword>
<evidence type="ECO:0000313" key="2">
    <source>
        <dbReference type="EMBL" id="TYA14854.1"/>
    </source>
</evidence>
<proteinExistence type="predicted"/>
<dbReference type="EMBL" id="VSDO01000001">
    <property type="protein sequence ID" value="TYA14854.1"/>
    <property type="molecule type" value="Genomic_DNA"/>
</dbReference>
<gene>
    <name evidence="2" type="ORF">FRY98_04085</name>
</gene>
<keyword evidence="1" id="KW-1133">Transmembrane helix</keyword>
<dbReference type="Proteomes" id="UP000325218">
    <property type="component" value="Unassembled WGS sequence"/>
</dbReference>
<dbReference type="OrthoDB" id="2660072at2"/>